<dbReference type="Proteomes" id="UP000010880">
    <property type="component" value="Chromosome"/>
</dbReference>
<evidence type="ECO:0000259" key="11">
    <source>
        <dbReference type="PROSITE" id="PS51794"/>
    </source>
</evidence>
<dbReference type="PROSITE" id="PS51794">
    <property type="entry name" value="DAC"/>
    <property type="match status" value="1"/>
</dbReference>
<comment type="catalytic activity">
    <reaction evidence="1 10">
        <text>2 ATP = 3',3'-c-di-AMP + 2 diphosphate</text>
        <dbReference type="Rhea" id="RHEA:35655"/>
        <dbReference type="ChEBI" id="CHEBI:30616"/>
        <dbReference type="ChEBI" id="CHEBI:33019"/>
        <dbReference type="ChEBI" id="CHEBI:71500"/>
        <dbReference type="EC" id="2.7.7.85"/>
    </reaction>
</comment>
<dbReference type="GO" id="GO:0006171">
    <property type="term" value="P:cAMP biosynthetic process"/>
    <property type="evidence" value="ECO:0007669"/>
    <property type="project" value="InterPro"/>
</dbReference>
<evidence type="ECO:0000313" key="13">
    <source>
        <dbReference type="Proteomes" id="UP000010880"/>
    </source>
</evidence>
<feature type="transmembrane region" description="Helical" evidence="10">
    <location>
        <begin position="37"/>
        <end position="55"/>
    </location>
</feature>
<dbReference type="EMBL" id="CP003359">
    <property type="protein sequence ID" value="AGB40286.1"/>
    <property type="molecule type" value="Genomic_DNA"/>
</dbReference>
<dbReference type="RefSeq" id="WP_015326012.1">
    <property type="nucleotide sequence ID" value="NC_019978.1"/>
</dbReference>
<dbReference type="InterPro" id="IPR050338">
    <property type="entry name" value="DisA"/>
</dbReference>
<name>L0K5M2_HALHC</name>
<sequence length="244" mass="27564">MEFNFLTIIDLVVTGLIFYKFVMLIRGTRAIQLLKGVLFLFFISFISQQLGFQIFNYLLEQIRTIVLIAIPVIFQPELRRALEKIGRDYLTRHDKVETNIDQIVAAIIRLSESQTGALIVLKRHTGIKEIIDTGLEVDAILSAELLINIFTPKTPLHDGAVIVEKNRIIAANCLLPLTEKRGLSSSLGTRHRAALGISEESDALALVVSEETGTISLANHGKFKYNLDEFSLKEELFKRFEHQE</sequence>
<keyword evidence="5 10" id="KW-0548">Nucleotidyltransferase</keyword>
<evidence type="ECO:0000256" key="10">
    <source>
        <dbReference type="HAMAP-Rule" id="MF_01499"/>
    </source>
</evidence>
<dbReference type="Gene3D" id="3.40.1700.10">
    <property type="entry name" value="DNA integrity scanning protein, DisA, N-terminal domain"/>
    <property type="match status" value="1"/>
</dbReference>
<keyword evidence="6 10" id="KW-0547">Nucleotide-binding</keyword>
<keyword evidence="13" id="KW-1185">Reference proteome</keyword>
<dbReference type="HAMAP" id="MF_01499">
    <property type="entry name" value="DacA"/>
    <property type="match status" value="1"/>
</dbReference>
<evidence type="ECO:0000256" key="2">
    <source>
        <dbReference type="ARBA" id="ARBA00022475"/>
    </source>
</evidence>
<dbReference type="FunFam" id="3.40.1700.10:FF:000002">
    <property type="entry name" value="Diadenylate cyclase"/>
    <property type="match status" value="1"/>
</dbReference>
<comment type="function">
    <text evidence="10">Catalyzes the condensation of 2 ATP molecules into cyclic di-AMP (c-di-AMP), a second messenger used to regulate differing processes in different bacteria.</text>
</comment>
<dbReference type="InterPro" id="IPR034701">
    <property type="entry name" value="CdaA"/>
</dbReference>
<comment type="subunit">
    <text evidence="10">Probably a homodimer.</text>
</comment>
<proteinExistence type="inferred from homology"/>
<dbReference type="PANTHER" id="PTHR34185:SF1">
    <property type="entry name" value="DIADENYLATE CYCLASE"/>
    <property type="match status" value="1"/>
</dbReference>
<dbReference type="SUPFAM" id="SSF143597">
    <property type="entry name" value="YojJ-like"/>
    <property type="match status" value="1"/>
</dbReference>
<dbReference type="HOGENOM" id="CLU_038561_0_1_9"/>
<accession>L0K5M2</accession>
<dbReference type="EC" id="2.7.7.85" evidence="10"/>
<dbReference type="PIRSF" id="PIRSF004793">
    <property type="entry name" value="UCP004793"/>
    <property type="match status" value="1"/>
</dbReference>
<keyword evidence="2 10" id="KW-1003">Cell membrane</keyword>
<evidence type="ECO:0000256" key="1">
    <source>
        <dbReference type="ARBA" id="ARBA00000877"/>
    </source>
</evidence>
<keyword evidence="7 10" id="KW-0067">ATP-binding</keyword>
<gene>
    <name evidence="10" type="primary">dacA</name>
    <name evidence="12" type="ordered locus">Halha_0275</name>
</gene>
<comment type="caution">
    <text evidence="10">Lacks conserved residue(s) required for the propagation of feature annotation.</text>
</comment>
<dbReference type="InterPro" id="IPR045585">
    <property type="entry name" value="CdaA_N"/>
</dbReference>
<dbReference type="NCBIfam" id="TIGR00159">
    <property type="entry name" value="diadenylate cyclase CdaA"/>
    <property type="match status" value="1"/>
</dbReference>
<dbReference type="GO" id="GO:0005524">
    <property type="term" value="F:ATP binding"/>
    <property type="evidence" value="ECO:0007669"/>
    <property type="project" value="UniProtKB-UniRule"/>
</dbReference>
<keyword evidence="8 10" id="KW-1133">Transmembrane helix</keyword>
<evidence type="ECO:0000256" key="4">
    <source>
        <dbReference type="ARBA" id="ARBA00022692"/>
    </source>
</evidence>
<protein>
    <recommendedName>
        <fullName evidence="10">Diadenylate cyclase</fullName>
        <shortName evidence="10">DAC</shortName>
        <ecNumber evidence="10">2.7.7.85</ecNumber>
    </recommendedName>
    <alternativeName>
        <fullName evidence="10">Cyclic-di-AMP synthase</fullName>
        <shortName evidence="10">c-di-AMP synthase</shortName>
    </alternativeName>
</protein>
<evidence type="ECO:0000256" key="9">
    <source>
        <dbReference type="ARBA" id="ARBA00023136"/>
    </source>
</evidence>
<evidence type="ECO:0000256" key="8">
    <source>
        <dbReference type="ARBA" id="ARBA00022989"/>
    </source>
</evidence>
<organism evidence="12 13">
    <name type="scientific">Halobacteroides halobius (strain ATCC 35273 / DSM 5150 / MD-1)</name>
    <dbReference type="NCBI Taxonomy" id="748449"/>
    <lineage>
        <taxon>Bacteria</taxon>
        <taxon>Bacillati</taxon>
        <taxon>Bacillota</taxon>
        <taxon>Clostridia</taxon>
        <taxon>Halanaerobiales</taxon>
        <taxon>Halobacteroidaceae</taxon>
        <taxon>Halobacteroides</taxon>
    </lineage>
</organism>
<dbReference type="PANTHER" id="PTHR34185">
    <property type="entry name" value="DIADENYLATE CYCLASE"/>
    <property type="match status" value="1"/>
</dbReference>
<evidence type="ECO:0000256" key="6">
    <source>
        <dbReference type="ARBA" id="ARBA00022741"/>
    </source>
</evidence>
<keyword evidence="4 10" id="KW-0812">Transmembrane</keyword>
<evidence type="ECO:0000256" key="3">
    <source>
        <dbReference type="ARBA" id="ARBA00022679"/>
    </source>
</evidence>
<dbReference type="eggNOG" id="COG1624">
    <property type="taxonomic scope" value="Bacteria"/>
</dbReference>
<evidence type="ECO:0000256" key="5">
    <source>
        <dbReference type="ARBA" id="ARBA00022695"/>
    </source>
</evidence>
<dbReference type="Pfam" id="PF02457">
    <property type="entry name" value="DAC"/>
    <property type="match status" value="1"/>
</dbReference>
<dbReference type="InterPro" id="IPR014046">
    <property type="entry name" value="C-di-AMP_synthase"/>
</dbReference>
<dbReference type="InterPro" id="IPR036888">
    <property type="entry name" value="DNA_integrity_DisA_N_sf"/>
</dbReference>
<dbReference type="GO" id="GO:0004016">
    <property type="term" value="F:adenylate cyclase activity"/>
    <property type="evidence" value="ECO:0007669"/>
    <property type="project" value="UniProtKB-UniRule"/>
</dbReference>
<feature type="transmembrane region" description="Helical" evidence="10">
    <location>
        <begin position="6"/>
        <end position="25"/>
    </location>
</feature>
<dbReference type="InterPro" id="IPR003390">
    <property type="entry name" value="DNA_integrity_scan_DisA_N"/>
</dbReference>
<dbReference type="GO" id="GO:0106408">
    <property type="term" value="F:diadenylate cyclase activity"/>
    <property type="evidence" value="ECO:0007669"/>
    <property type="project" value="UniProtKB-EC"/>
</dbReference>
<dbReference type="STRING" id="748449.Halha_0275"/>
<dbReference type="PATRIC" id="fig|748449.3.peg.253"/>
<reference evidence="13" key="1">
    <citation type="submission" date="2012-02" db="EMBL/GenBank/DDBJ databases">
        <title>The complete genome of Halobacteroides halobius DSM 5150.</title>
        <authorList>
            <person name="Lucas S."/>
            <person name="Copeland A."/>
            <person name="Lapidus A."/>
            <person name="Glavina del Rio T."/>
            <person name="Dalin E."/>
            <person name="Tice H."/>
            <person name="Bruce D."/>
            <person name="Goodwin L."/>
            <person name="Pitluck S."/>
            <person name="Peters L."/>
            <person name="Mikhailova N."/>
            <person name="Gu W."/>
            <person name="Kyrpides N."/>
            <person name="Mavromatis K."/>
            <person name="Ivanova N."/>
            <person name="Brettin T."/>
            <person name="Detter J.C."/>
            <person name="Han C."/>
            <person name="Larimer F."/>
            <person name="Land M."/>
            <person name="Hauser L."/>
            <person name="Markowitz V."/>
            <person name="Cheng J.-F."/>
            <person name="Hugenholtz P."/>
            <person name="Woyke T."/>
            <person name="Wu D."/>
            <person name="Tindall B."/>
            <person name="Pomrenke H."/>
            <person name="Brambilla E."/>
            <person name="Klenk H.-P."/>
            <person name="Eisen J.A."/>
        </authorList>
    </citation>
    <scope>NUCLEOTIDE SEQUENCE [LARGE SCALE GENOMIC DNA]</scope>
    <source>
        <strain evidence="13">ATCC 35273 / DSM 5150 / MD-1</strain>
    </source>
</reference>
<evidence type="ECO:0000313" key="12">
    <source>
        <dbReference type="EMBL" id="AGB40286.1"/>
    </source>
</evidence>
<keyword evidence="3 10" id="KW-0808">Transferase</keyword>
<dbReference type="KEGG" id="hhl:Halha_0275"/>
<dbReference type="OrthoDB" id="9807385at2"/>
<evidence type="ECO:0000256" key="7">
    <source>
        <dbReference type="ARBA" id="ARBA00022840"/>
    </source>
</evidence>
<keyword evidence="9 10" id="KW-0472">Membrane</keyword>
<feature type="domain" description="DAC" evidence="11">
    <location>
        <begin position="75"/>
        <end position="229"/>
    </location>
</feature>
<comment type="similarity">
    <text evidence="10">Belongs to the adenylate cyclase family. DacA/CdaA subfamily.</text>
</comment>
<dbReference type="Pfam" id="PF19293">
    <property type="entry name" value="CdaA_N"/>
    <property type="match status" value="1"/>
</dbReference>
<dbReference type="AlphaFoldDB" id="L0K5M2"/>